<sequence length="478" mass="54576">MIPASKITNTQFPAFRPYIQHLLSHPRCFAGHSGVICSISFMNVFEEHFDSGSHTFLVPELRQTYDDIQKEMSDELFSSLHLVCPNDNPQCKRSDLNNLSENGWVEVFERLLERAGEERPFSDLELQSLLLFLSRRPKPTQLLFATDGTFRLAVKNQSFTSATFHAKSLCSLFTPTQQHHAPPLITSFRSFVKTIDEVSLILYILDGWVSSLFGTVHPSTLPFTPDFIPLHTVLIDLIKDRLKNSDLSPTSIRHLPPQLRSELDERSLSFFEHSKEYLVHLSLHPFAIANRRDDAILDFLSFLIGPYSFRVLSDPYRKMLIEEMDASALSSSSPPLILTTELVRPLSDEETIQVVDRIIAHIDRNTFLDDNTILPIFVFIQRQLHSPSLPKLFKKVGRTPNQYFHALNSFLSLGHNSFLSRWIKGTRPPVNNLFLTKSINHSPTNDDWKDVYVKSILILINIGGALITSPQVFSIYDE</sequence>
<proteinExistence type="predicted"/>
<dbReference type="Proteomes" id="UP001281761">
    <property type="component" value="Unassembled WGS sequence"/>
</dbReference>
<gene>
    <name evidence="1" type="ORF">BLNAU_11127</name>
</gene>
<keyword evidence="2" id="KW-1185">Reference proteome</keyword>
<evidence type="ECO:0000313" key="2">
    <source>
        <dbReference type="Proteomes" id="UP001281761"/>
    </source>
</evidence>
<reference evidence="1 2" key="1">
    <citation type="journal article" date="2022" name="bioRxiv">
        <title>Genomics of Preaxostyla Flagellates Illuminates Evolutionary Transitions and the Path Towards Mitochondrial Loss.</title>
        <authorList>
            <person name="Novak L.V.F."/>
            <person name="Treitli S.C."/>
            <person name="Pyrih J."/>
            <person name="Halakuc P."/>
            <person name="Pipaliya S.V."/>
            <person name="Vacek V."/>
            <person name="Brzon O."/>
            <person name="Soukal P."/>
            <person name="Eme L."/>
            <person name="Dacks J.B."/>
            <person name="Karnkowska A."/>
            <person name="Elias M."/>
            <person name="Hampl V."/>
        </authorList>
    </citation>
    <scope>NUCLEOTIDE SEQUENCE [LARGE SCALE GENOMIC DNA]</scope>
    <source>
        <strain evidence="1">NAU3</strain>
        <tissue evidence="1">Gut</tissue>
    </source>
</reference>
<organism evidence="1 2">
    <name type="scientific">Blattamonas nauphoetae</name>
    <dbReference type="NCBI Taxonomy" id="2049346"/>
    <lineage>
        <taxon>Eukaryota</taxon>
        <taxon>Metamonada</taxon>
        <taxon>Preaxostyla</taxon>
        <taxon>Oxymonadida</taxon>
        <taxon>Blattamonas</taxon>
    </lineage>
</organism>
<dbReference type="EMBL" id="JARBJD010000085">
    <property type="protein sequence ID" value="KAK2953867.1"/>
    <property type="molecule type" value="Genomic_DNA"/>
</dbReference>
<accession>A0ABQ9XQY2</accession>
<name>A0ABQ9XQY2_9EUKA</name>
<protein>
    <submittedName>
        <fullName evidence="1">Uncharacterized protein</fullName>
    </submittedName>
</protein>
<comment type="caution">
    <text evidence="1">The sequence shown here is derived from an EMBL/GenBank/DDBJ whole genome shotgun (WGS) entry which is preliminary data.</text>
</comment>
<evidence type="ECO:0000313" key="1">
    <source>
        <dbReference type="EMBL" id="KAK2953867.1"/>
    </source>
</evidence>